<dbReference type="PROSITE" id="PS50828">
    <property type="entry name" value="SMR"/>
    <property type="match status" value="1"/>
</dbReference>
<comment type="caution">
    <text evidence="2">The sequence shown here is derived from an EMBL/GenBank/DDBJ whole genome shotgun (WGS) entry which is preliminary data.</text>
</comment>
<feature type="domain" description="Smr" evidence="1">
    <location>
        <begin position="116"/>
        <end position="206"/>
    </location>
</feature>
<dbReference type="InterPro" id="IPR002625">
    <property type="entry name" value="Smr_dom"/>
</dbReference>
<dbReference type="RefSeq" id="WP_106263264.1">
    <property type="nucleotide sequence ID" value="NZ_PVTQ01000003.1"/>
</dbReference>
<keyword evidence="2" id="KW-0255">Endonuclease</keyword>
<organism evidence="2 3">
    <name type="scientific">Donghicola tyrosinivorans</name>
    <dbReference type="NCBI Taxonomy" id="1652492"/>
    <lineage>
        <taxon>Bacteria</taxon>
        <taxon>Pseudomonadati</taxon>
        <taxon>Pseudomonadota</taxon>
        <taxon>Alphaproteobacteria</taxon>
        <taxon>Rhodobacterales</taxon>
        <taxon>Roseobacteraceae</taxon>
        <taxon>Donghicola</taxon>
    </lineage>
</organism>
<evidence type="ECO:0000313" key="3">
    <source>
        <dbReference type="Proteomes" id="UP000238392"/>
    </source>
</evidence>
<dbReference type="EMBL" id="PVTQ01000003">
    <property type="protein sequence ID" value="PRY91596.1"/>
    <property type="molecule type" value="Genomic_DNA"/>
</dbReference>
<evidence type="ECO:0000313" key="2">
    <source>
        <dbReference type="EMBL" id="PRY91596.1"/>
    </source>
</evidence>
<proteinExistence type="predicted"/>
<sequence>MSRRRKLNPDEEELWDKVRRTADPMHPVRRKKRIDDEAEWLPKPVRKAVPRSVDTPAEVTAGLKPFVIGSKAKLGRKRTHDLAPAIEDDIAGAPLNMHKKTHTQMKRGRLDPEARIDLHGLTLAQAHPTLVAFIMRSYTAGHRLVLVITGKGKVKDTNGPIPERHGALRHQVPHWLQMPPLSPIVLQVRNAHLKHGGGGAYYIYLRRNRSL</sequence>
<dbReference type="Proteomes" id="UP000238392">
    <property type="component" value="Unassembled WGS sequence"/>
</dbReference>
<dbReference type="InterPro" id="IPR036063">
    <property type="entry name" value="Smr_dom_sf"/>
</dbReference>
<dbReference type="Gene3D" id="3.30.1370.110">
    <property type="match status" value="1"/>
</dbReference>
<dbReference type="OrthoDB" id="7165597at2"/>
<dbReference type="PANTHER" id="PTHR35562:SF2">
    <property type="entry name" value="DNA ENDONUCLEASE SMRA-RELATED"/>
    <property type="match status" value="1"/>
</dbReference>
<dbReference type="SUPFAM" id="SSF160443">
    <property type="entry name" value="SMR domain-like"/>
    <property type="match status" value="1"/>
</dbReference>
<accession>A0A2T0WY17</accession>
<dbReference type="AlphaFoldDB" id="A0A2T0WY17"/>
<keyword evidence="3" id="KW-1185">Reference proteome</keyword>
<dbReference type="GO" id="GO:0004519">
    <property type="term" value="F:endonuclease activity"/>
    <property type="evidence" value="ECO:0007669"/>
    <property type="project" value="UniProtKB-KW"/>
</dbReference>
<evidence type="ECO:0000259" key="1">
    <source>
        <dbReference type="PROSITE" id="PS50828"/>
    </source>
</evidence>
<name>A0A2T0WY17_9RHOB</name>
<dbReference type="Pfam" id="PF01713">
    <property type="entry name" value="Smr"/>
    <property type="match status" value="1"/>
</dbReference>
<protein>
    <submittedName>
        <fullName evidence="2">DNA-nicking Smr family endonuclease</fullName>
    </submittedName>
</protein>
<keyword evidence="2" id="KW-0378">Hydrolase</keyword>
<dbReference type="PANTHER" id="PTHR35562">
    <property type="entry name" value="DNA ENDONUCLEASE SMRA-RELATED"/>
    <property type="match status" value="1"/>
</dbReference>
<reference evidence="2 3" key="1">
    <citation type="submission" date="2018-03" db="EMBL/GenBank/DDBJ databases">
        <title>Genomic Encyclopedia of Archaeal and Bacterial Type Strains, Phase II (KMG-II): from individual species to whole genera.</title>
        <authorList>
            <person name="Goeker M."/>
        </authorList>
    </citation>
    <scope>NUCLEOTIDE SEQUENCE [LARGE SCALE GENOMIC DNA]</scope>
    <source>
        <strain evidence="2 3">DSM 100212</strain>
    </source>
</reference>
<keyword evidence="2" id="KW-0540">Nuclease</keyword>
<gene>
    <name evidence="2" type="ORF">CLV74_103181</name>
</gene>